<evidence type="ECO:0000313" key="16">
    <source>
        <dbReference type="Proteomes" id="UP000663854"/>
    </source>
</evidence>
<evidence type="ECO:0000256" key="2">
    <source>
        <dbReference type="ARBA" id="ARBA00004496"/>
    </source>
</evidence>
<dbReference type="GO" id="GO:0097546">
    <property type="term" value="C:ciliary base"/>
    <property type="evidence" value="ECO:0007669"/>
    <property type="project" value="TreeGrafter"/>
</dbReference>
<evidence type="ECO:0000256" key="6">
    <source>
        <dbReference type="ARBA" id="ARBA00023054"/>
    </source>
</evidence>
<feature type="region of interest" description="Disordered" evidence="10">
    <location>
        <begin position="261"/>
        <end position="286"/>
    </location>
</feature>
<dbReference type="Gene3D" id="1.20.1520.10">
    <property type="entry name" value="ADP-ribosylation factor-like 2-binding protein, domain"/>
    <property type="match status" value="1"/>
</dbReference>
<feature type="compositionally biased region" description="Acidic residues" evidence="10">
    <location>
        <begin position="200"/>
        <end position="210"/>
    </location>
</feature>
<evidence type="ECO:0000256" key="10">
    <source>
        <dbReference type="SAM" id="MobiDB-lite"/>
    </source>
</evidence>
<feature type="compositionally biased region" description="Polar residues" evidence="10">
    <location>
        <begin position="365"/>
        <end position="376"/>
    </location>
</feature>
<dbReference type="PANTHER" id="PTHR21532">
    <property type="entry name" value="PHOSPHODIESTERASE HL"/>
    <property type="match status" value="1"/>
</dbReference>
<dbReference type="GO" id="GO:0005930">
    <property type="term" value="C:axoneme"/>
    <property type="evidence" value="ECO:0007669"/>
    <property type="project" value="TreeGrafter"/>
</dbReference>
<evidence type="ECO:0000256" key="8">
    <source>
        <dbReference type="ARBA" id="ARBA00023273"/>
    </source>
</evidence>
<dbReference type="InterPro" id="IPR038888">
    <property type="entry name" value="CFAP36"/>
</dbReference>
<evidence type="ECO:0000256" key="1">
    <source>
        <dbReference type="ARBA" id="ARBA00004138"/>
    </source>
</evidence>
<keyword evidence="7" id="KW-0969">Cilium</keyword>
<feature type="domain" description="BART" evidence="11">
    <location>
        <begin position="6"/>
        <end position="133"/>
    </location>
</feature>
<dbReference type="EMBL" id="CAJOAX010000618">
    <property type="protein sequence ID" value="CAF3624171.1"/>
    <property type="molecule type" value="Genomic_DNA"/>
</dbReference>
<feature type="region of interest" description="Disordered" evidence="10">
    <location>
        <begin position="346"/>
        <end position="390"/>
    </location>
</feature>
<dbReference type="Pfam" id="PF11527">
    <property type="entry name" value="ARL2_Bind_BART"/>
    <property type="match status" value="1"/>
</dbReference>
<evidence type="ECO:0000256" key="3">
    <source>
        <dbReference type="ARBA" id="ARBA00007460"/>
    </source>
</evidence>
<keyword evidence="17" id="KW-1185">Reference proteome</keyword>
<dbReference type="InterPro" id="IPR023379">
    <property type="entry name" value="BART_dom"/>
</dbReference>
<comment type="subcellular location">
    <subcellularLocation>
        <location evidence="1">Cell projection</location>
        <location evidence="1">Cilium</location>
    </subcellularLocation>
    <subcellularLocation>
        <location evidence="2">Cytoplasm</location>
    </subcellularLocation>
</comment>
<keyword evidence="5" id="KW-0963">Cytoplasm</keyword>
<evidence type="ECO:0000313" key="15">
    <source>
        <dbReference type="EMBL" id="CAF3715635.1"/>
    </source>
</evidence>
<gene>
    <name evidence="15" type="ORF">FNK824_LOCUS10126</name>
    <name evidence="12" type="ORF">JXQ802_LOCUS8227</name>
    <name evidence="14" type="ORF">OTI717_LOCUS7966</name>
    <name evidence="13" type="ORF">PYM288_LOCUS9417</name>
</gene>
<evidence type="ECO:0000313" key="14">
    <source>
        <dbReference type="EMBL" id="CAF3624171.1"/>
    </source>
</evidence>
<feature type="compositionally biased region" description="Polar residues" evidence="10">
    <location>
        <begin position="277"/>
        <end position="286"/>
    </location>
</feature>
<dbReference type="Proteomes" id="UP000663870">
    <property type="component" value="Unassembled WGS sequence"/>
</dbReference>
<reference evidence="13" key="1">
    <citation type="submission" date="2021-02" db="EMBL/GenBank/DDBJ databases">
        <authorList>
            <person name="Nowell W R."/>
        </authorList>
    </citation>
    <scope>NUCLEOTIDE SEQUENCE</scope>
</reference>
<dbReference type="Proteomes" id="UP000663823">
    <property type="component" value="Unassembled WGS sequence"/>
</dbReference>
<evidence type="ECO:0000256" key="5">
    <source>
        <dbReference type="ARBA" id="ARBA00022490"/>
    </source>
</evidence>
<dbReference type="PANTHER" id="PTHR21532:SF0">
    <property type="entry name" value="CILIA- AND FLAGELLA-ASSOCIATED PROTEIN 36"/>
    <property type="match status" value="1"/>
</dbReference>
<protein>
    <recommendedName>
        <fullName evidence="4">Cilia- and flagella-associated protein 36</fullName>
    </recommendedName>
    <alternativeName>
        <fullName evidence="9">Coiled-coil domain-containing protein 104</fullName>
    </alternativeName>
</protein>
<organism evidence="13 16">
    <name type="scientific">Rotaria sordida</name>
    <dbReference type="NCBI Taxonomy" id="392033"/>
    <lineage>
        <taxon>Eukaryota</taxon>
        <taxon>Metazoa</taxon>
        <taxon>Spiralia</taxon>
        <taxon>Gnathifera</taxon>
        <taxon>Rotifera</taxon>
        <taxon>Eurotatoria</taxon>
        <taxon>Bdelloidea</taxon>
        <taxon>Philodinida</taxon>
        <taxon>Philodinidae</taxon>
        <taxon>Rotaria</taxon>
    </lineage>
</organism>
<evidence type="ECO:0000256" key="9">
    <source>
        <dbReference type="ARBA" id="ARBA00031593"/>
    </source>
</evidence>
<dbReference type="EMBL" id="CAJNOH010000137">
    <property type="protein sequence ID" value="CAF0898834.1"/>
    <property type="molecule type" value="Genomic_DNA"/>
</dbReference>
<keyword evidence="6" id="KW-0175">Coiled coil</keyword>
<dbReference type="EMBL" id="CAJOBE010001114">
    <property type="protein sequence ID" value="CAF3715635.1"/>
    <property type="molecule type" value="Genomic_DNA"/>
</dbReference>
<evidence type="ECO:0000313" key="12">
    <source>
        <dbReference type="EMBL" id="CAF0882518.1"/>
    </source>
</evidence>
<feature type="compositionally biased region" description="Basic and acidic residues" evidence="10">
    <location>
        <begin position="261"/>
        <end position="276"/>
    </location>
</feature>
<dbReference type="AlphaFoldDB" id="A0A813ZIL8"/>
<evidence type="ECO:0000259" key="11">
    <source>
        <dbReference type="Pfam" id="PF11527"/>
    </source>
</evidence>
<feature type="region of interest" description="Disordered" evidence="10">
    <location>
        <begin position="189"/>
        <end position="210"/>
    </location>
</feature>
<dbReference type="Proteomes" id="UP000663874">
    <property type="component" value="Unassembled WGS sequence"/>
</dbReference>
<name>A0A813ZIL8_9BILA</name>
<comment type="similarity">
    <text evidence="3">Belongs to the CFAP36 family.</text>
</comment>
<accession>A0A813ZIL8</accession>
<dbReference type="InterPro" id="IPR042541">
    <property type="entry name" value="BART_sf"/>
</dbReference>
<sequence>MALDSANWIAETVGDFIHSSIWGAPIYTFIEANCATFDYDDDDDATEEDDTTSSASVEEQMNIYQQYQRLVDALIEGLGKDLDLDQNELKTVCQLPISGDESGIIDEPFEQLYAARDFQLFQEMMRRKNLILQLQALVTLQLQWGLLKHSEAGDDLVLSLLLQATSSPSQPGSAHLPSETIERPQLQNNEDKHQQQHVADDDDDNDDDDDEDVVIVQQKQPSSSRKKKEPKITAKEEYRLPDLRVKGGPELDAKWYRDLQQKTQKRNDNDDSKENNQLKTTSTPQTIGAIPEEVLRDKLRELTIRTTSSVDNETAAAMESRKNFLQQQRNLIVNKQRAERTLDLEQQTPNPRPQSAAHIARKAMATTNKANENKPGQQQQQQPTQIPEDELIKRRAMAAKLKREVVDKR</sequence>
<evidence type="ECO:0000313" key="17">
    <source>
        <dbReference type="Proteomes" id="UP000663870"/>
    </source>
</evidence>
<evidence type="ECO:0000256" key="7">
    <source>
        <dbReference type="ARBA" id="ARBA00023069"/>
    </source>
</evidence>
<evidence type="ECO:0000256" key="4">
    <source>
        <dbReference type="ARBA" id="ARBA00021815"/>
    </source>
</evidence>
<dbReference type="Proteomes" id="UP000663854">
    <property type="component" value="Unassembled WGS sequence"/>
</dbReference>
<comment type="caution">
    <text evidence="13">The sequence shown here is derived from an EMBL/GenBank/DDBJ whole genome shotgun (WGS) entry which is preliminary data.</text>
</comment>
<proteinExistence type="inferred from homology"/>
<keyword evidence="8" id="KW-0966">Cell projection</keyword>
<evidence type="ECO:0000313" key="13">
    <source>
        <dbReference type="EMBL" id="CAF0898834.1"/>
    </source>
</evidence>
<dbReference type="EMBL" id="CAJNOL010000144">
    <property type="protein sequence ID" value="CAF0882518.1"/>
    <property type="molecule type" value="Genomic_DNA"/>
</dbReference>